<dbReference type="EMBL" id="JBIGHV010000007">
    <property type="protein sequence ID" value="MFG6432173.1"/>
    <property type="molecule type" value="Genomic_DNA"/>
</dbReference>
<dbReference type="PANTHER" id="PTHR42812:SF12">
    <property type="entry name" value="BETA-XYLOSIDASE-RELATED"/>
    <property type="match status" value="1"/>
</dbReference>
<dbReference type="Proteomes" id="UP001606210">
    <property type="component" value="Unassembled WGS sequence"/>
</dbReference>
<proteinExistence type="inferred from homology"/>
<evidence type="ECO:0000256" key="1">
    <source>
        <dbReference type="ARBA" id="ARBA00009865"/>
    </source>
</evidence>
<dbReference type="SUPFAM" id="SSF49899">
    <property type="entry name" value="Concanavalin A-like lectins/glucanases"/>
    <property type="match status" value="1"/>
</dbReference>
<dbReference type="Pfam" id="PF17851">
    <property type="entry name" value="GH43_C2"/>
    <property type="match status" value="1"/>
</dbReference>
<organism evidence="6 7">
    <name type="scientific">Pelomonas parva</name>
    <dbReference type="NCBI Taxonomy" id="3299032"/>
    <lineage>
        <taxon>Bacteria</taxon>
        <taxon>Pseudomonadati</taxon>
        <taxon>Pseudomonadota</taxon>
        <taxon>Betaproteobacteria</taxon>
        <taxon>Burkholderiales</taxon>
        <taxon>Sphaerotilaceae</taxon>
        <taxon>Roseateles</taxon>
    </lineage>
</organism>
<dbReference type="InterPro" id="IPR013320">
    <property type="entry name" value="ConA-like_dom_sf"/>
</dbReference>
<dbReference type="Gene3D" id="2.60.120.200">
    <property type="match status" value="1"/>
</dbReference>
<feature type="domain" description="Beta-xylosidase C-terminal Concanavalin A-like" evidence="5">
    <location>
        <begin position="342"/>
        <end position="548"/>
    </location>
</feature>
<dbReference type="InterPro" id="IPR041542">
    <property type="entry name" value="GH43_C2"/>
</dbReference>
<dbReference type="InterPro" id="IPR023296">
    <property type="entry name" value="Glyco_hydro_beta-prop_sf"/>
</dbReference>
<dbReference type="SUPFAM" id="SSF75005">
    <property type="entry name" value="Arabinanase/levansucrase/invertase"/>
    <property type="match status" value="1"/>
</dbReference>
<dbReference type="GO" id="GO:0016787">
    <property type="term" value="F:hydrolase activity"/>
    <property type="evidence" value="ECO:0007669"/>
    <property type="project" value="UniProtKB-KW"/>
</dbReference>
<protein>
    <submittedName>
        <fullName evidence="6">Glycoside hydrolase family 43 protein</fullName>
    </submittedName>
</protein>
<gene>
    <name evidence="6" type="ORF">ACG00Y_19785</name>
</gene>
<name>A0ABW7F9X8_9BURK</name>
<accession>A0ABW7F9X8</accession>
<sequence length="551" mass="61839">MIANPILPGFHADPSICRVPGTDGDDYYIATSTFEWWPGVRIHHSKDLVNWRHHSYACTRTSQLDLTGHPDSSGVWAPCLSYSGGQFWLIYTDVRSTVGAFKDTHNYLITAPSIDGPWSEPIYLNSSGFDPSLFHDEDGRHWLLNQQWIHTPGKNHFNGILLQQYDAEAKKLVGPVKNIYRGTELGVVEGPHVYRRNGWYYLLTAEGGTYYEHAVTLARSRQLDGPYETLPGNPLLTGWQKQTDGLQRSGHASWVETGSGEWFMAHLCGRPLERSGPHAHLNNPANGYEDLHCPLGRETALQRLHWRDDDWPEVVGGNGQQPSVMVEAPNLPAHPFPAEPARDDFDGSVLNHHLNSLRKPWDDSWVSLSARPGHLRLTGRESLMSLFDQSLLARRQQHFNCRIETRLDFSPENIHQMAGLVAYYNTRNHAYLHVTTELDGPQRVLALTVNRDAAISAPAESIPLADGPVDLALEFSHATYQFHYRQDGQDWQPVGPALDTKMLSDEYATRFVNGFASSFGFTGNFVGIACQDLSGARKAADFDYLSYEAKP</sequence>
<evidence type="ECO:0000256" key="4">
    <source>
        <dbReference type="RuleBase" id="RU361187"/>
    </source>
</evidence>
<reference evidence="6 7" key="1">
    <citation type="submission" date="2024-08" db="EMBL/GenBank/DDBJ databases">
        <authorList>
            <person name="Lu H."/>
        </authorList>
    </citation>
    <scope>NUCLEOTIDE SEQUENCE [LARGE SCALE GENOMIC DNA]</scope>
    <source>
        <strain evidence="6 7">LYH14W</strain>
    </source>
</reference>
<dbReference type="Pfam" id="PF04616">
    <property type="entry name" value="Glyco_hydro_43"/>
    <property type="match status" value="1"/>
</dbReference>
<dbReference type="Gene3D" id="2.115.10.20">
    <property type="entry name" value="Glycosyl hydrolase domain, family 43"/>
    <property type="match status" value="1"/>
</dbReference>
<keyword evidence="3 4" id="KW-0326">Glycosidase</keyword>
<dbReference type="InterPro" id="IPR051795">
    <property type="entry name" value="Glycosyl_Hydrlase_43"/>
</dbReference>
<dbReference type="CDD" id="cd09000">
    <property type="entry name" value="GH43_SXA-like"/>
    <property type="match status" value="1"/>
</dbReference>
<comment type="similarity">
    <text evidence="1 4">Belongs to the glycosyl hydrolase 43 family.</text>
</comment>
<dbReference type="PANTHER" id="PTHR42812">
    <property type="entry name" value="BETA-XYLOSIDASE"/>
    <property type="match status" value="1"/>
</dbReference>
<keyword evidence="2 4" id="KW-0378">Hydrolase</keyword>
<dbReference type="RefSeq" id="WP_394481819.1">
    <property type="nucleotide sequence ID" value="NZ_JBIGHV010000007.1"/>
</dbReference>
<keyword evidence="7" id="KW-1185">Reference proteome</keyword>
<evidence type="ECO:0000313" key="6">
    <source>
        <dbReference type="EMBL" id="MFG6432173.1"/>
    </source>
</evidence>
<comment type="caution">
    <text evidence="6">The sequence shown here is derived from an EMBL/GenBank/DDBJ whole genome shotgun (WGS) entry which is preliminary data.</text>
</comment>
<evidence type="ECO:0000256" key="3">
    <source>
        <dbReference type="ARBA" id="ARBA00023295"/>
    </source>
</evidence>
<dbReference type="InterPro" id="IPR006710">
    <property type="entry name" value="Glyco_hydro_43"/>
</dbReference>
<evidence type="ECO:0000313" key="7">
    <source>
        <dbReference type="Proteomes" id="UP001606210"/>
    </source>
</evidence>
<evidence type="ECO:0000256" key="2">
    <source>
        <dbReference type="ARBA" id="ARBA00022801"/>
    </source>
</evidence>
<evidence type="ECO:0000259" key="5">
    <source>
        <dbReference type="Pfam" id="PF17851"/>
    </source>
</evidence>